<protein>
    <recommendedName>
        <fullName evidence="4">EpsG family protein</fullName>
    </recommendedName>
</protein>
<keyword evidence="3" id="KW-1185">Reference proteome</keyword>
<gene>
    <name evidence="2" type="ORF">PEC302110_12800</name>
</gene>
<feature type="transmembrane region" description="Helical" evidence="1">
    <location>
        <begin position="149"/>
        <end position="172"/>
    </location>
</feature>
<feature type="transmembrane region" description="Helical" evidence="1">
    <location>
        <begin position="305"/>
        <end position="325"/>
    </location>
</feature>
<evidence type="ECO:0000313" key="2">
    <source>
        <dbReference type="EMBL" id="BES84183.1"/>
    </source>
</evidence>
<feature type="transmembrane region" description="Helical" evidence="1">
    <location>
        <begin position="231"/>
        <end position="251"/>
    </location>
</feature>
<keyword evidence="1" id="KW-0472">Membrane</keyword>
<accession>A0AAN0MK87</accession>
<feature type="transmembrane region" description="Helical" evidence="1">
    <location>
        <begin position="104"/>
        <end position="121"/>
    </location>
</feature>
<feature type="transmembrane region" description="Helical" evidence="1">
    <location>
        <begin position="184"/>
        <end position="211"/>
    </location>
</feature>
<sequence>MIFFFFSFFLYVCAIIENKLLFRVSTLLVGGYFSITYAYAYDWLNYYQSYYALENGGEPFFADLAFILIMKLCIFFNLGYGGFNLIVNAFIYFFVYTFCKDLKNPTFAFFALFSFLGFFMFTEQIRQGLALSIILYGFSKYYFTSKKKFILTVFIATYFHFSAVLALSYFFIVNDNRKGMLRAFIFSSLFYTIFIILLLNPNIVTFIKILQQKFEAYGSMYSDLDTDFLTFILHSKMLFVYLFFFLLFLFIKKPITGKYTIYGSLYMLMLTRSSSLLVRVGYYFVPIFIYSIDDFMYSLNRGFRTHWVKLIICTVVLIVSTIPLWTPMYMIGSQSNLNIFSTTSDIHREIGNKCTVLRVNSDIRTDGCL</sequence>
<evidence type="ECO:0008006" key="4">
    <source>
        <dbReference type="Google" id="ProtNLM"/>
    </source>
</evidence>
<evidence type="ECO:0000256" key="1">
    <source>
        <dbReference type="SAM" id="Phobius"/>
    </source>
</evidence>
<keyword evidence="1" id="KW-0812">Transmembrane</keyword>
<reference evidence="3" key="1">
    <citation type="journal article" date="2024" name="Int. J. Syst. Evol. Microbiol.">
        <title>Pectobacterium araliae sp. nov., a pathogen causing bacterial soft rot of Japanese angelica tree in Japan.</title>
        <authorList>
            <person name="Sawada H."/>
            <person name="Someya N."/>
            <person name="Morohoshi T."/>
            <person name="Ono M."/>
            <person name="Satou M."/>
        </authorList>
    </citation>
    <scope>NUCLEOTIDE SEQUENCE [LARGE SCALE GENOMIC DNA]</scope>
    <source>
        <strain evidence="3">MAFF 302110</strain>
    </source>
</reference>
<dbReference type="RefSeq" id="WP_261848928.1">
    <property type="nucleotide sequence ID" value="NZ_AP028908.1"/>
</dbReference>
<feature type="transmembrane region" description="Helical" evidence="1">
    <location>
        <begin position="24"/>
        <end position="44"/>
    </location>
</feature>
<proteinExistence type="predicted"/>
<name>A0AAN0MK87_9GAMM</name>
<keyword evidence="1" id="KW-1133">Transmembrane helix</keyword>
<dbReference type="EMBL" id="AP028908">
    <property type="protein sequence ID" value="BES84183.1"/>
    <property type="molecule type" value="Genomic_DNA"/>
</dbReference>
<evidence type="ECO:0000313" key="3">
    <source>
        <dbReference type="Proteomes" id="UP001377830"/>
    </source>
</evidence>
<dbReference type="KEGG" id="parl:PEC302110_12800"/>
<dbReference type="AlphaFoldDB" id="A0AAN0MK87"/>
<dbReference type="InterPro" id="IPR049458">
    <property type="entry name" value="EpsG-like"/>
</dbReference>
<organism evidence="2 3">
    <name type="scientific">Pectobacterium araliae</name>
    <dbReference type="NCBI Taxonomy" id="3073862"/>
    <lineage>
        <taxon>Bacteria</taxon>
        <taxon>Pseudomonadati</taxon>
        <taxon>Pseudomonadota</taxon>
        <taxon>Gammaproteobacteria</taxon>
        <taxon>Enterobacterales</taxon>
        <taxon>Pectobacteriaceae</taxon>
        <taxon>Pectobacterium</taxon>
    </lineage>
</organism>
<dbReference type="Proteomes" id="UP001377830">
    <property type="component" value="Chromosome"/>
</dbReference>
<feature type="transmembrane region" description="Helical" evidence="1">
    <location>
        <begin position="65"/>
        <end position="98"/>
    </location>
</feature>
<dbReference type="Pfam" id="PF14897">
    <property type="entry name" value="EpsG"/>
    <property type="match status" value="1"/>
</dbReference>